<keyword evidence="1" id="KW-0479">Metal-binding</keyword>
<comment type="caution">
    <text evidence="3">The sequence shown here is derived from an EMBL/GenBank/DDBJ whole genome shotgun (WGS) entry which is preliminary data.</text>
</comment>
<dbReference type="Pfam" id="PF06689">
    <property type="entry name" value="zf-C4_ClpX"/>
    <property type="match status" value="1"/>
</dbReference>
<proteinExistence type="inferred from homology"/>
<evidence type="ECO:0000256" key="1">
    <source>
        <dbReference type="PROSITE-ProRule" id="PRU01250"/>
    </source>
</evidence>
<sequence>MFKFNDDEENLKCSFCGKDQDQVKKLVAGSGVYICNECIELCAEIVEEELNQQQAEELTELPPL</sequence>
<feature type="non-terminal residue" evidence="3">
    <location>
        <position position="64"/>
    </location>
</feature>
<feature type="binding site" evidence="1">
    <location>
        <position position="13"/>
    </location>
    <ligand>
        <name>Zn(2+)</name>
        <dbReference type="ChEBI" id="CHEBI:29105"/>
    </ligand>
</feature>
<keyword evidence="3" id="KW-0645">Protease</keyword>
<dbReference type="GO" id="GO:0006508">
    <property type="term" value="P:proteolysis"/>
    <property type="evidence" value="ECO:0007669"/>
    <property type="project" value="UniProtKB-KW"/>
</dbReference>
<evidence type="ECO:0000313" key="3">
    <source>
        <dbReference type="EMBL" id="PWZ98066.1"/>
    </source>
</evidence>
<dbReference type="EMBL" id="QEIV01000962">
    <property type="protein sequence ID" value="PWZ98066.1"/>
    <property type="molecule type" value="Genomic_DNA"/>
</dbReference>
<keyword evidence="3" id="KW-0378">Hydrolase</keyword>
<dbReference type="GO" id="GO:0046983">
    <property type="term" value="F:protein dimerization activity"/>
    <property type="evidence" value="ECO:0007669"/>
    <property type="project" value="UniProtKB-UniRule"/>
</dbReference>
<name>A0A317Z7N3_STAPS</name>
<organism evidence="3 4">
    <name type="scientific">Staphylococcus pseudintermedius</name>
    <dbReference type="NCBI Taxonomy" id="283734"/>
    <lineage>
        <taxon>Bacteria</taxon>
        <taxon>Bacillati</taxon>
        <taxon>Bacillota</taxon>
        <taxon>Bacilli</taxon>
        <taxon>Bacillales</taxon>
        <taxon>Staphylococcaceae</taxon>
        <taxon>Staphylococcus</taxon>
        <taxon>Staphylococcus intermedius group</taxon>
    </lineage>
</organism>
<dbReference type="Proteomes" id="UP000246351">
    <property type="component" value="Unassembled WGS sequence"/>
</dbReference>
<dbReference type="InterPro" id="IPR010603">
    <property type="entry name" value="Znf_CppX_C4"/>
</dbReference>
<dbReference type="Gene3D" id="6.20.220.10">
    <property type="entry name" value="ClpX chaperone, C4-type zinc finger domain"/>
    <property type="match status" value="1"/>
</dbReference>
<feature type="binding site" evidence="1">
    <location>
        <position position="16"/>
    </location>
    <ligand>
        <name>Zn(2+)</name>
        <dbReference type="ChEBI" id="CHEBI:29105"/>
    </ligand>
</feature>
<dbReference type="GO" id="GO:0008270">
    <property type="term" value="F:zinc ion binding"/>
    <property type="evidence" value="ECO:0007669"/>
    <property type="project" value="UniProtKB-UniRule"/>
</dbReference>
<dbReference type="SUPFAM" id="SSF57716">
    <property type="entry name" value="Glucocorticoid receptor-like (DNA-binding domain)"/>
    <property type="match status" value="1"/>
</dbReference>
<dbReference type="PROSITE" id="PS51902">
    <property type="entry name" value="CLPX_ZB"/>
    <property type="match status" value="1"/>
</dbReference>
<dbReference type="SMART" id="SM00994">
    <property type="entry name" value="zf-C4_ClpX"/>
    <property type="match status" value="1"/>
</dbReference>
<protein>
    <submittedName>
        <fullName evidence="3">ATP-dependent Clp protease ATP-binding subunit ClpX</fullName>
    </submittedName>
</protein>
<feature type="domain" description="ClpX-type ZB" evidence="2">
    <location>
        <begin position="1"/>
        <end position="54"/>
    </location>
</feature>
<feature type="binding site" evidence="1">
    <location>
        <position position="35"/>
    </location>
    <ligand>
        <name>Zn(2+)</name>
        <dbReference type="ChEBI" id="CHEBI:29105"/>
    </ligand>
</feature>
<reference evidence="3 4" key="1">
    <citation type="journal article" date="2018" name="Vet. Microbiol.">
        <title>Clonal diversity and geographic distribution of methicillin-resistant Staphylococcus pseudintermedius from Australian animals: Discovery of novel sequence types.</title>
        <authorList>
            <person name="Worthing K.A."/>
            <person name="Abraham S."/>
            <person name="Coombs G.W."/>
            <person name="Pang S."/>
            <person name="Saputra S."/>
            <person name="Jordan D."/>
            <person name="Trott D.J."/>
            <person name="Norris J.M."/>
        </authorList>
    </citation>
    <scope>NUCLEOTIDE SEQUENCE [LARGE SCALE GENOMIC DNA]</scope>
    <source>
        <strain evidence="3 4">ST71 3</strain>
    </source>
</reference>
<evidence type="ECO:0000313" key="4">
    <source>
        <dbReference type="Proteomes" id="UP000246351"/>
    </source>
</evidence>
<dbReference type="GO" id="GO:0051082">
    <property type="term" value="F:unfolded protein binding"/>
    <property type="evidence" value="ECO:0007669"/>
    <property type="project" value="UniProtKB-UniRule"/>
</dbReference>
<dbReference type="AlphaFoldDB" id="A0A317Z7N3"/>
<dbReference type="GO" id="GO:0005524">
    <property type="term" value="F:ATP binding"/>
    <property type="evidence" value="ECO:0007669"/>
    <property type="project" value="UniProtKB-KW"/>
</dbReference>
<accession>A0A317Z7N3</accession>
<dbReference type="InterPro" id="IPR038366">
    <property type="entry name" value="Znf_CppX_C4_sf"/>
</dbReference>
<gene>
    <name evidence="3" type="ORF">DD924_10195</name>
</gene>
<keyword evidence="1" id="KW-0862">Zinc</keyword>
<keyword evidence="1" id="KW-0143">Chaperone</keyword>
<evidence type="ECO:0000259" key="2">
    <source>
        <dbReference type="PROSITE" id="PS51902"/>
    </source>
</evidence>
<keyword evidence="3" id="KW-0067">ATP-binding</keyword>
<comment type="similarity">
    <text evidence="1">Belongs to the ClpX chaperone family.</text>
</comment>
<dbReference type="GO" id="GO:0008233">
    <property type="term" value="F:peptidase activity"/>
    <property type="evidence" value="ECO:0007669"/>
    <property type="project" value="UniProtKB-KW"/>
</dbReference>
<feature type="binding site" evidence="1">
    <location>
        <position position="38"/>
    </location>
    <ligand>
        <name>Zn(2+)</name>
        <dbReference type="ChEBI" id="CHEBI:29105"/>
    </ligand>
</feature>
<keyword evidence="3" id="KW-0547">Nucleotide-binding</keyword>
<dbReference type="InterPro" id="IPR059188">
    <property type="entry name" value="Znf_CLPX-like"/>
</dbReference>
<dbReference type="GO" id="GO:0006457">
    <property type="term" value="P:protein folding"/>
    <property type="evidence" value="ECO:0007669"/>
    <property type="project" value="UniProtKB-UniRule"/>
</dbReference>